<keyword evidence="3" id="KW-0378">Hydrolase</keyword>
<evidence type="ECO:0000256" key="2">
    <source>
        <dbReference type="ARBA" id="ARBA00022670"/>
    </source>
</evidence>
<keyword evidence="2" id="KW-0645">Protease</keyword>
<dbReference type="OrthoDB" id="350578at2157"/>
<dbReference type="Pfam" id="PF13180">
    <property type="entry name" value="PDZ_2"/>
    <property type="match status" value="1"/>
</dbReference>
<feature type="domain" description="PDZ" evidence="4">
    <location>
        <begin position="216"/>
        <end position="280"/>
    </location>
</feature>
<dbReference type="PRINTS" id="PR00834">
    <property type="entry name" value="PROTEASES2C"/>
</dbReference>
<dbReference type="InterPro" id="IPR001478">
    <property type="entry name" value="PDZ"/>
</dbReference>
<dbReference type="InterPro" id="IPR009003">
    <property type="entry name" value="Peptidase_S1_PA"/>
</dbReference>
<evidence type="ECO:0000313" key="6">
    <source>
        <dbReference type="Proteomes" id="UP000593766"/>
    </source>
</evidence>
<evidence type="ECO:0000256" key="1">
    <source>
        <dbReference type="ARBA" id="ARBA00010541"/>
    </source>
</evidence>
<evidence type="ECO:0000313" key="5">
    <source>
        <dbReference type="EMBL" id="QOR93992.1"/>
    </source>
</evidence>
<dbReference type="GO" id="GO:0006508">
    <property type="term" value="P:proteolysis"/>
    <property type="evidence" value="ECO:0007669"/>
    <property type="project" value="UniProtKB-KW"/>
</dbReference>
<protein>
    <submittedName>
        <fullName evidence="5">Trypsin-like peptidase domain-containing protein</fullName>
    </submittedName>
</protein>
<dbReference type="KEGG" id="tcs:IMZ38_04945"/>
<dbReference type="SUPFAM" id="SSF50494">
    <property type="entry name" value="Trypsin-like serine proteases"/>
    <property type="match status" value="1"/>
</dbReference>
<gene>
    <name evidence="5" type="ORF">IMZ38_04945</name>
</gene>
<dbReference type="Pfam" id="PF13365">
    <property type="entry name" value="Trypsin_2"/>
    <property type="match status" value="1"/>
</dbReference>
<dbReference type="PANTHER" id="PTHR22939">
    <property type="entry name" value="SERINE PROTEASE FAMILY S1C HTRA-RELATED"/>
    <property type="match status" value="1"/>
</dbReference>
<dbReference type="SUPFAM" id="SSF50156">
    <property type="entry name" value="PDZ domain-like"/>
    <property type="match status" value="1"/>
</dbReference>
<dbReference type="PROSITE" id="PS50106">
    <property type="entry name" value="PDZ"/>
    <property type="match status" value="1"/>
</dbReference>
<reference evidence="5 6" key="1">
    <citation type="submission" date="2020-10" db="EMBL/GenBank/DDBJ databases">
        <title>Complete genome sequence of Thermosphaera aggregans strain 3507.</title>
        <authorList>
            <person name="Zayulina K.S."/>
            <person name="Elcheninov A.G."/>
            <person name="Toshchakov S.V."/>
            <person name="Kublanov I.V."/>
            <person name="Kochetkova T.V."/>
        </authorList>
    </citation>
    <scope>NUCLEOTIDE SEQUENCE [LARGE SCALE GENOMIC DNA]</scope>
    <source>
        <strain evidence="5 6">3507</strain>
    </source>
</reference>
<dbReference type="Gene3D" id="2.30.42.10">
    <property type="match status" value="1"/>
</dbReference>
<proteinExistence type="inferred from homology"/>
<name>A0A7M1USH7_9CREN</name>
<dbReference type="EMBL" id="CP063144">
    <property type="protein sequence ID" value="QOR93992.1"/>
    <property type="molecule type" value="Genomic_DNA"/>
</dbReference>
<dbReference type="GO" id="GO:0004252">
    <property type="term" value="F:serine-type endopeptidase activity"/>
    <property type="evidence" value="ECO:0007669"/>
    <property type="project" value="InterPro"/>
</dbReference>
<dbReference type="GeneID" id="59454741"/>
<dbReference type="InterPro" id="IPR001940">
    <property type="entry name" value="Peptidase_S1C"/>
</dbReference>
<sequence>MDLKSLSNEISKIVEQVKPSVVTVSTLVEHPLTIFGYEPVKGFGSGFVVSKGYIVTNAHVIRDAAKVTVSYVDGYASRAVVVAEDPTRDLALLETEDYGSPIKLGDSSKLKVGEIVLAVGSPLGLFQHTVTLGVVSATGRTIVGENIVLEDLIQTDAAINPGNSGGPLINLDGEAVGVTTAIIPFAQGIGFAIPINTVKRFIGMIEKYGRPLRAWIGVYVAPLNPTIASVYNIPVKEGLLVVKSIPGTPAYRRGIREGDVIIQANNVPVTRSSDLKEIIEDSIDKGFVNLLIQRGSNTYSLDVEIIVQPL</sequence>
<accession>A0A7M1USH7</accession>
<comment type="similarity">
    <text evidence="1">Belongs to the peptidase S1C family.</text>
</comment>
<dbReference type="PANTHER" id="PTHR22939:SF129">
    <property type="entry name" value="SERINE PROTEASE HTRA2, MITOCHONDRIAL"/>
    <property type="match status" value="1"/>
</dbReference>
<dbReference type="Gene3D" id="2.40.10.120">
    <property type="match status" value="1"/>
</dbReference>
<dbReference type="InterPro" id="IPR036034">
    <property type="entry name" value="PDZ_sf"/>
</dbReference>
<dbReference type="SMART" id="SM00228">
    <property type="entry name" value="PDZ"/>
    <property type="match status" value="1"/>
</dbReference>
<dbReference type="RefSeq" id="WP_193435797.1">
    <property type="nucleotide sequence ID" value="NZ_CP063144.1"/>
</dbReference>
<dbReference type="Proteomes" id="UP000593766">
    <property type="component" value="Chromosome"/>
</dbReference>
<organism evidence="5 6">
    <name type="scientific">Thermosphaera chiliense</name>
    <dbReference type="NCBI Taxonomy" id="3402707"/>
    <lineage>
        <taxon>Archaea</taxon>
        <taxon>Thermoproteota</taxon>
        <taxon>Thermoprotei</taxon>
        <taxon>Desulfurococcales</taxon>
        <taxon>Desulfurococcaceae</taxon>
        <taxon>Thermosphaera</taxon>
    </lineage>
</organism>
<dbReference type="AlphaFoldDB" id="A0A7M1USH7"/>
<evidence type="ECO:0000256" key="3">
    <source>
        <dbReference type="ARBA" id="ARBA00022801"/>
    </source>
</evidence>
<keyword evidence="6" id="KW-1185">Reference proteome</keyword>
<evidence type="ECO:0000259" key="4">
    <source>
        <dbReference type="PROSITE" id="PS50106"/>
    </source>
</evidence>